<dbReference type="GO" id="GO:0006511">
    <property type="term" value="P:ubiquitin-dependent protein catabolic process"/>
    <property type="evidence" value="ECO:0007669"/>
    <property type="project" value="TreeGrafter"/>
</dbReference>
<dbReference type="SMART" id="SM00727">
    <property type="entry name" value="STI1"/>
    <property type="match status" value="1"/>
</dbReference>
<dbReference type="Pfam" id="PF23195">
    <property type="entry name" value="UBQLN1"/>
    <property type="match status" value="1"/>
</dbReference>
<dbReference type="InParanoid" id="A0A1Y1XBD5"/>
<feature type="compositionally biased region" description="Polar residues" evidence="2">
    <location>
        <begin position="149"/>
        <end position="175"/>
    </location>
</feature>
<dbReference type="EMBL" id="MCFE01000661">
    <property type="protein sequence ID" value="ORX82746.1"/>
    <property type="molecule type" value="Genomic_DNA"/>
</dbReference>
<dbReference type="AlphaFoldDB" id="A0A1Y1XBD5"/>
<dbReference type="SMART" id="SM00165">
    <property type="entry name" value="UBA"/>
    <property type="match status" value="1"/>
</dbReference>
<feature type="region of interest" description="Disordered" evidence="2">
    <location>
        <begin position="124"/>
        <end position="304"/>
    </location>
</feature>
<accession>A0A1Y1XBD5</accession>
<gene>
    <name evidence="4" type="ORF">K493DRAFT_411769</name>
</gene>
<keyword evidence="5" id="KW-1185">Reference proteome</keyword>
<proteinExistence type="predicted"/>
<dbReference type="CDD" id="cd14399">
    <property type="entry name" value="UBA_PLICs"/>
    <property type="match status" value="1"/>
</dbReference>
<feature type="compositionally biased region" description="Basic and acidic residues" evidence="2">
    <location>
        <begin position="223"/>
        <end position="234"/>
    </location>
</feature>
<reference evidence="4 5" key="1">
    <citation type="submission" date="2016-07" db="EMBL/GenBank/DDBJ databases">
        <title>Pervasive Adenine N6-methylation of Active Genes in Fungi.</title>
        <authorList>
            <consortium name="DOE Joint Genome Institute"/>
            <person name="Mondo S.J."/>
            <person name="Dannebaum R.O."/>
            <person name="Kuo R.C."/>
            <person name="Labutti K."/>
            <person name="Haridas S."/>
            <person name="Kuo A."/>
            <person name="Salamov A."/>
            <person name="Ahrendt S.R."/>
            <person name="Lipzen A."/>
            <person name="Sullivan W."/>
            <person name="Andreopoulos W.B."/>
            <person name="Clum A."/>
            <person name="Lindquist E."/>
            <person name="Daum C."/>
            <person name="Ramamoorthy G.K."/>
            <person name="Gryganskyi A."/>
            <person name="Culley D."/>
            <person name="Magnuson J.K."/>
            <person name="James T.Y."/>
            <person name="O'Malley M.A."/>
            <person name="Stajich J.E."/>
            <person name="Spatafora J.W."/>
            <person name="Visel A."/>
            <person name="Grigoriev I.V."/>
        </authorList>
    </citation>
    <scope>NUCLEOTIDE SEQUENCE [LARGE SCALE GENOMIC DNA]</scope>
    <source>
        <strain evidence="4 5">CBS 931.73</strain>
    </source>
</reference>
<evidence type="ECO:0000259" key="3">
    <source>
        <dbReference type="PROSITE" id="PS50030"/>
    </source>
</evidence>
<feature type="compositionally biased region" description="Polar residues" evidence="2">
    <location>
        <begin position="295"/>
        <end position="304"/>
    </location>
</feature>
<organism evidence="4 5">
    <name type="scientific">Basidiobolus meristosporus CBS 931.73</name>
    <dbReference type="NCBI Taxonomy" id="1314790"/>
    <lineage>
        <taxon>Eukaryota</taxon>
        <taxon>Fungi</taxon>
        <taxon>Fungi incertae sedis</taxon>
        <taxon>Zoopagomycota</taxon>
        <taxon>Entomophthoromycotina</taxon>
        <taxon>Basidiobolomycetes</taxon>
        <taxon>Basidiobolales</taxon>
        <taxon>Basidiobolaceae</taxon>
        <taxon>Basidiobolus</taxon>
    </lineage>
</organism>
<name>A0A1Y1XBD5_9FUNG</name>
<dbReference type="FunFam" id="1.10.8.10:FF:000079">
    <property type="entry name" value="Ubiquitin family protein"/>
    <property type="match status" value="1"/>
</dbReference>
<dbReference type="GO" id="GO:0031593">
    <property type="term" value="F:polyubiquitin modification-dependent protein binding"/>
    <property type="evidence" value="ECO:0007669"/>
    <property type="project" value="TreeGrafter"/>
</dbReference>
<dbReference type="Gene3D" id="1.10.8.10">
    <property type="entry name" value="DNA helicase RuvA subunit, C-terminal domain"/>
    <property type="match status" value="1"/>
</dbReference>
<dbReference type="STRING" id="1314790.A0A1Y1XBD5"/>
<dbReference type="PANTHER" id="PTHR10677">
    <property type="entry name" value="UBIQUILIN"/>
    <property type="match status" value="1"/>
</dbReference>
<comment type="caution">
    <text evidence="4">The sequence shown here is derived from an EMBL/GenBank/DDBJ whole genome shotgun (WGS) entry which is preliminary data.</text>
</comment>
<feature type="compositionally biased region" description="Polar residues" evidence="2">
    <location>
        <begin position="245"/>
        <end position="264"/>
    </location>
</feature>
<dbReference type="InterPro" id="IPR015496">
    <property type="entry name" value="Ubiquilin"/>
</dbReference>
<dbReference type="Pfam" id="PF00627">
    <property type="entry name" value="UBA"/>
    <property type="match status" value="1"/>
</dbReference>
<feature type="domain" description="UBA" evidence="3">
    <location>
        <begin position="353"/>
        <end position="398"/>
    </location>
</feature>
<dbReference type="GO" id="GO:0005829">
    <property type="term" value="C:cytosol"/>
    <property type="evidence" value="ECO:0007669"/>
    <property type="project" value="TreeGrafter"/>
</dbReference>
<evidence type="ECO:0000256" key="2">
    <source>
        <dbReference type="SAM" id="MobiDB-lite"/>
    </source>
</evidence>
<feature type="compositionally biased region" description="Low complexity" evidence="2">
    <location>
        <begin position="265"/>
        <end position="276"/>
    </location>
</feature>
<dbReference type="Gene3D" id="1.10.260.100">
    <property type="match status" value="1"/>
</dbReference>
<dbReference type="InterPro" id="IPR015940">
    <property type="entry name" value="UBA"/>
</dbReference>
<evidence type="ECO:0000256" key="1">
    <source>
        <dbReference type="ARBA" id="ARBA00071717"/>
    </source>
</evidence>
<dbReference type="FunFam" id="1.10.260.100:FF:000001">
    <property type="entry name" value="Ubiquilin 1"/>
    <property type="match status" value="1"/>
</dbReference>
<dbReference type="PROSITE" id="PS50030">
    <property type="entry name" value="UBA"/>
    <property type="match status" value="1"/>
</dbReference>
<dbReference type="OrthoDB" id="267397at2759"/>
<evidence type="ECO:0000313" key="4">
    <source>
        <dbReference type="EMBL" id="ORX82746.1"/>
    </source>
</evidence>
<sequence>MKDLLNSSFMKSMMSNPEVVRTLMLTNPQVREMVERNPEIGHIINDPNFLQQTIDLARNPELMREMMRNNDRALSNLEMLPGGFNHLRKMYHNLQEPLDSAHSPENPSTDAINERWARMLNAVKAPDNQPNTTPLPNPWARRPLPPHSNELSHQAPRSSTRTNVHAIRSSNSVDRISQRAEERSASNARVPPTSLRCPPAPRLPLLNMREESTEVEQPANTQHSDETHRQRSDHQSFGSHRRAIDSQTHGSLPTQSEQPSLVSDQQQRYEQMMRRMFPPSSPLHPQARPIDALTGPSQDSLFQSFSGNINQDLQTLLSAASQPNQDEPSQFNFMSQMLYQNQNEPKSPLSTFEPPEMRFRDQLQSLNEMGFNDATANIRALLATGGDLNSAVEYLLRSRSS</sequence>
<dbReference type="InterPro" id="IPR006636">
    <property type="entry name" value="STI1_HS-bd"/>
</dbReference>
<dbReference type="SUPFAM" id="SSF46934">
    <property type="entry name" value="UBA-like"/>
    <property type="match status" value="1"/>
</dbReference>
<dbReference type="InterPro" id="IPR009060">
    <property type="entry name" value="UBA-like_sf"/>
</dbReference>
<evidence type="ECO:0000313" key="5">
    <source>
        <dbReference type="Proteomes" id="UP000193498"/>
    </source>
</evidence>
<protein>
    <recommendedName>
        <fullName evidence="1">Ubiquilin</fullName>
    </recommendedName>
</protein>
<dbReference type="Proteomes" id="UP000193498">
    <property type="component" value="Unassembled WGS sequence"/>
</dbReference>
<dbReference type="PANTHER" id="PTHR10677:SF3">
    <property type="entry name" value="FI07626P-RELATED"/>
    <property type="match status" value="1"/>
</dbReference>